<evidence type="ECO:0000256" key="4">
    <source>
        <dbReference type="ARBA" id="ARBA00022481"/>
    </source>
</evidence>
<dbReference type="Pfam" id="PF07963">
    <property type="entry name" value="N_methyl"/>
    <property type="match status" value="1"/>
</dbReference>
<keyword evidence="13" id="KW-1185">Reference proteome</keyword>
<gene>
    <name evidence="12" type="ORF">C7C56_013190</name>
</gene>
<dbReference type="Proteomes" id="UP000241421">
    <property type="component" value="Unassembled WGS sequence"/>
</dbReference>
<evidence type="ECO:0000256" key="10">
    <source>
        <dbReference type="ARBA" id="ARBA00030775"/>
    </source>
</evidence>
<dbReference type="GO" id="GO:0005886">
    <property type="term" value="C:plasma membrane"/>
    <property type="evidence" value="ECO:0007669"/>
    <property type="project" value="UniProtKB-SubCell"/>
</dbReference>
<keyword evidence="3" id="KW-1003">Cell membrane</keyword>
<feature type="domain" description="General secretion pathway GspH" evidence="11">
    <location>
        <begin position="48"/>
        <end position="166"/>
    </location>
</feature>
<dbReference type="Gene3D" id="3.55.40.10">
    <property type="entry name" value="minor pseudopilin epsh domain"/>
    <property type="match status" value="1"/>
</dbReference>
<dbReference type="GO" id="GO:0015628">
    <property type="term" value="P:protein secretion by the type II secretion system"/>
    <property type="evidence" value="ECO:0007669"/>
    <property type="project" value="InterPro"/>
</dbReference>
<evidence type="ECO:0000256" key="5">
    <source>
        <dbReference type="ARBA" id="ARBA00022519"/>
    </source>
</evidence>
<keyword evidence="5" id="KW-0997">Cell inner membrane</keyword>
<reference evidence="12 13" key="1">
    <citation type="submission" date="2018-04" db="EMBL/GenBank/DDBJ databases">
        <title>Massilia violaceinigra sp. nov., a novel purple-pigmented bacterium isolated from Tianshan glacier, Xinjiang, China.</title>
        <authorList>
            <person name="Wang H."/>
        </authorList>
    </citation>
    <scope>NUCLEOTIDE SEQUENCE [LARGE SCALE GENOMIC DNA]</scope>
    <source>
        <strain evidence="12 13">B448-2</strain>
    </source>
</reference>
<dbReference type="GO" id="GO:0015627">
    <property type="term" value="C:type II protein secretion system complex"/>
    <property type="evidence" value="ECO:0007669"/>
    <property type="project" value="InterPro"/>
</dbReference>
<keyword evidence="6" id="KW-0812">Transmembrane</keyword>
<evidence type="ECO:0000256" key="1">
    <source>
        <dbReference type="ARBA" id="ARBA00004377"/>
    </source>
</evidence>
<protein>
    <recommendedName>
        <fullName evidence="2">Type II secretion system protein H</fullName>
    </recommendedName>
    <alternativeName>
        <fullName evidence="10">General secretion pathway protein H</fullName>
    </alternativeName>
</protein>
<evidence type="ECO:0000313" key="13">
    <source>
        <dbReference type="Proteomes" id="UP000241421"/>
    </source>
</evidence>
<keyword evidence="7" id="KW-1133">Transmembrane helix</keyword>
<dbReference type="NCBIfam" id="TIGR02532">
    <property type="entry name" value="IV_pilin_GFxxxE"/>
    <property type="match status" value="1"/>
</dbReference>
<dbReference type="InterPro" id="IPR022346">
    <property type="entry name" value="T2SS_GspH"/>
</dbReference>
<proteinExistence type="inferred from homology"/>
<evidence type="ECO:0000256" key="9">
    <source>
        <dbReference type="ARBA" id="ARBA00025772"/>
    </source>
</evidence>
<dbReference type="InterPro" id="IPR012902">
    <property type="entry name" value="N_methyl_site"/>
</dbReference>
<evidence type="ECO:0000256" key="8">
    <source>
        <dbReference type="ARBA" id="ARBA00023136"/>
    </source>
</evidence>
<evidence type="ECO:0000313" key="12">
    <source>
        <dbReference type="EMBL" id="PWF47946.1"/>
    </source>
</evidence>
<dbReference type="AlphaFoldDB" id="A0A2U2HKI1"/>
<evidence type="ECO:0000256" key="7">
    <source>
        <dbReference type="ARBA" id="ARBA00022989"/>
    </source>
</evidence>
<accession>A0A2U2HKI1</accession>
<keyword evidence="8" id="KW-0472">Membrane</keyword>
<dbReference type="InterPro" id="IPR045584">
    <property type="entry name" value="Pilin-like"/>
</dbReference>
<dbReference type="SUPFAM" id="SSF54523">
    <property type="entry name" value="Pili subunits"/>
    <property type="match status" value="1"/>
</dbReference>
<organism evidence="12 13">
    <name type="scientific">Massilia glaciei</name>
    <dbReference type="NCBI Taxonomy" id="1524097"/>
    <lineage>
        <taxon>Bacteria</taxon>
        <taxon>Pseudomonadati</taxon>
        <taxon>Pseudomonadota</taxon>
        <taxon>Betaproteobacteria</taxon>
        <taxon>Burkholderiales</taxon>
        <taxon>Oxalobacteraceae</taxon>
        <taxon>Telluria group</taxon>
        <taxon>Massilia</taxon>
    </lineage>
</organism>
<keyword evidence="4" id="KW-0488">Methylation</keyword>
<dbReference type="OrthoDB" id="8929668at2"/>
<dbReference type="Pfam" id="PF12019">
    <property type="entry name" value="GspH"/>
    <property type="match status" value="1"/>
</dbReference>
<evidence type="ECO:0000256" key="6">
    <source>
        <dbReference type="ARBA" id="ARBA00022692"/>
    </source>
</evidence>
<comment type="similarity">
    <text evidence="9">Belongs to the GSP H family.</text>
</comment>
<dbReference type="RefSeq" id="WP_106757871.1">
    <property type="nucleotide sequence ID" value="NZ_PXWF02000222.1"/>
</dbReference>
<comment type="caution">
    <text evidence="12">The sequence shown here is derived from an EMBL/GenBank/DDBJ whole genome shotgun (WGS) entry which is preliminary data.</text>
</comment>
<name>A0A2U2HKI1_9BURK</name>
<dbReference type="EMBL" id="PXWF02000222">
    <property type="protein sequence ID" value="PWF47946.1"/>
    <property type="molecule type" value="Genomic_DNA"/>
</dbReference>
<evidence type="ECO:0000256" key="3">
    <source>
        <dbReference type="ARBA" id="ARBA00022475"/>
    </source>
</evidence>
<evidence type="ECO:0000256" key="2">
    <source>
        <dbReference type="ARBA" id="ARBA00021549"/>
    </source>
</evidence>
<evidence type="ECO:0000259" key="11">
    <source>
        <dbReference type="Pfam" id="PF12019"/>
    </source>
</evidence>
<sequence length="187" mass="20015">MTAGRRQRGLTMVEMLTVMAVAGVLLALAMPDMGELIRRQQLKAVSSDLMGALRLTRAQAIARGERVMIVPHEAGGTDWSGGWVVFVDRDGNRRPGAGDEIVAMHTRVPPGVVIQGRFSSAQQPDYVAYNSGGRSCSHTSSLAARWGTLSVFQGPHTRRIKINMLGRARLCDPERGAAACTGAAESS</sequence>
<comment type="subcellular location">
    <subcellularLocation>
        <location evidence="1">Cell inner membrane</location>
        <topology evidence="1">Single-pass membrane protein</topology>
    </subcellularLocation>
</comment>